<dbReference type="Pfam" id="PF07992">
    <property type="entry name" value="Pyr_redox_2"/>
    <property type="match status" value="1"/>
</dbReference>
<dbReference type="Proteomes" id="UP000239867">
    <property type="component" value="Chromosome"/>
</dbReference>
<dbReference type="OrthoDB" id="9806179at2"/>
<dbReference type="SUPFAM" id="SSF51905">
    <property type="entry name" value="FAD/NAD(P)-binding domain"/>
    <property type="match status" value="1"/>
</dbReference>
<accession>A0A2L1GLI4</accession>
<dbReference type="GO" id="GO:0004791">
    <property type="term" value="F:thioredoxin-disulfide reductase (NADPH) activity"/>
    <property type="evidence" value="ECO:0007669"/>
    <property type="project" value="UniProtKB-UniRule"/>
</dbReference>
<keyword evidence="5" id="KW-1015">Disulfide bond</keyword>
<keyword evidence="8" id="KW-0521">NADP</keyword>
<comment type="catalytic activity">
    <reaction evidence="7">
        <text>[thioredoxin]-dithiol + NADP(+) = [thioredoxin]-disulfide + NADPH + H(+)</text>
        <dbReference type="Rhea" id="RHEA:20345"/>
        <dbReference type="Rhea" id="RHEA-COMP:10698"/>
        <dbReference type="Rhea" id="RHEA-COMP:10700"/>
        <dbReference type="ChEBI" id="CHEBI:15378"/>
        <dbReference type="ChEBI" id="CHEBI:29950"/>
        <dbReference type="ChEBI" id="CHEBI:50058"/>
        <dbReference type="ChEBI" id="CHEBI:57783"/>
        <dbReference type="ChEBI" id="CHEBI:58349"/>
        <dbReference type="EC" id="1.8.1.9"/>
    </reaction>
</comment>
<comment type="cofactor">
    <cofactor evidence="8">
        <name>FAD</name>
        <dbReference type="ChEBI" id="CHEBI:57692"/>
    </cofactor>
    <text evidence="8">Binds 1 FAD per subunit.</text>
</comment>
<evidence type="ECO:0000256" key="1">
    <source>
        <dbReference type="ARBA" id="ARBA00009333"/>
    </source>
</evidence>
<evidence type="ECO:0000256" key="7">
    <source>
        <dbReference type="RuleBase" id="RU003880"/>
    </source>
</evidence>
<evidence type="ECO:0000256" key="6">
    <source>
        <dbReference type="ARBA" id="ARBA00023284"/>
    </source>
</evidence>
<dbReference type="PANTHER" id="PTHR48105">
    <property type="entry name" value="THIOREDOXIN REDUCTASE 1-RELATED-RELATED"/>
    <property type="match status" value="1"/>
</dbReference>
<sequence>MTASHYQLLIVGGGPAGLTAGLYAARARITTLLIEKAALGGQVLITDRVENYPGFADSISGYDLMDKMAAHADRFGLEKKLAAIASFALEGREKRCTLENGEVITADAIILCNGARARKLDIPGEREFAGRGVSYCATCDGPFYRNQEIAVVGGGNTAVQEALHLTRFASKVTIIHRRDELRATKVLQERAFAEPKIEFLWNSRVSAIQGGQGGVEALIATDNAGREQRLAVTGVFMFIGIQPNNEGLPLDKLQHDRSGFLLTDETMATTLPGVFAAGDIRSKRFRQIVNATSEGAVAALSAEQYLEQENAPQE</sequence>
<dbReference type="InterPro" id="IPR023753">
    <property type="entry name" value="FAD/NAD-binding_dom"/>
</dbReference>
<evidence type="ECO:0000313" key="11">
    <source>
        <dbReference type="Proteomes" id="UP000239867"/>
    </source>
</evidence>
<organism evidence="10 11">
    <name type="scientific">Desulfobulbus oralis</name>
    <dbReference type="NCBI Taxonomy" id="1986146"/>
    <lineage>
        <taxon>Bacteria</taxon>
        <taxon>Pseudomonadati</taxon>
        <taxon>Thermodesulfobacteriota</taxon>
        <taxon>Desulfobulbia</taxon>
        <taxon>Desulfobulbales</taxon>
        <taxon>Desulfobulbaceae</taxon>
        <taxon>Desulfobulbus</taxon>
    </lineage>
</organism>
<dbReference type="InterPro" id="IPR005982">
    <property type="entry name" value="Thioredox_Rdtase"/>
</dbReference>
<dbReference type="NCBIfam" id="TIGR01292">
    <property type="entry name" value="TRX_reduct"/>
    <property type="match status" value="1"/>
</dbReference>
<evidence type="ECO:0000256" key="4">
    <source>
        <dbReference type="ARBA" id="ARBA00023002"/>
    </source>
</evidence>
<dbReference type="Gene3D" id="3.50.50.60">
    <property type="entry name" value="FAD/NAD(P)-binding domain"/>
    <property type="match status" value="2"/>
</dbReference>
<dbReference type="InterPro" id="IPR050097">
    <property type="entry name" value="Ferredoxin-NADP_redctase_2"/>
</dbReference>
<evidence type="ECO:0000313" key="10">
    <source>
        <dbReference type="EMBL" id="AVD70514.1"/>
    </source>
</evidence>
<evidence type="ECO:0000256" key="8">
    <source>
        <dbReference type="RuleBase" id="RU003881"/>
    </source>
</evidence>
<comment type="subunit">
    <text evidence="7">Homodimer.</text>
</comment>
<dbReference type="AlphaFoldDB" id="A0A2L1GLI4"/>
<comment type="similarity">
    <text evidence="1 7">Belongs to the class-II pyridine nucleotide-disulfide oxidoreductase family.</text>
</comment>
<evidence type="ECO:0000256" key="5">
    <source>
        <dbReference type="ARBA" id="ARBA00023157"/>
    </source>
</evidence>
<proteinExistence type="inferred from homology"/>
<dbReference type="PRINTS" id="PR00368">
    <property type="entry name" value="FADPNR"/>
</dbReference>
<name>A0A2L1GLI4_9BACT</name>
<dbReference type="PRINTS" id="PR00469">
    <property type="entry name" value="PNDRDTASEII"/>
</dbReference>
<keyword evidence="11" id="KW-1185">Reference proteome</keyword>
<evidence type="ECO:0000259" key="9">
    <source>
        <dbReference type="Pfam" id="PF07992"/>
    </source>
</evidence>
<dbReference type="PROSITE" id="PS00573">
    <property type="entry name" value="PYRIDINE_REDOX_2"/>
    <property type="match status" value="1"/>
</dbReference>
<dbReference type="RefSeq" id="WP_104935817.1">
    <property type="nucleotide sequence ID" value="NZ_CP021255.1"/>
</dbReference>
<keyword evidence="3 7" id="KW-0274">FAD</keyword>
<dbReference type="KEGG" id="deo:CAY53_02675"/>
<dbReference type="GO" id="GO:0005737">
    <property type="term" value="C:cytoplasm"/>
    <property type="evidence" value="ECO:0007669"/>
    <property type="project" value="InterPro"/>
</dbReference>
<evidence type="ECO:0000256" key="3">
    <source>
        <dbReference type="ARBA" id="ARBA00022827"/>
    </source>
</evidence>
<feature type="domain" description="FAD/NAD(P)-binding" evidence="9">
    <location>
        <begin position="6"/>
        <end position="295"/>
    </location>
</feature>
<reference evidence="10 11" key="1">
    <citation type="journal article" date="2018" name="MBio">
        <title>Insights into the evolution of host association through the isolation and characterization of a novel human periodontal pathobiont, Desulfobulbus oralis.</title>
        <authorList>
            <person name="Cross K.L."/>
            <person name="Chirania P."/>
            <person name="Xiong W."/>
            <person name="Beall C.J."/>
            <person name="Elkins J.G."/>
            <person name="Giannone R.J."/>
            <person name="Griffen A.L."/>
            <person name="Guss A.M."/>
            <person name="Hettich R.L."/>
            <person name="Joshi S.S."/>
            <person name="Mokrzan E.M."/>
            <person name="Martin R.K."/>
            <person name="Zhulin I.B."/>
            <person name="Leys E.J."/>
            <person name="Podar M."/>
        </authorList>
    </citation>
    <scope>NUCLEOTIDE SEQUENCE [LARGE SCALE GENOMIC DNA]</scope>
    <source>
        <strain evidence="10 11">ORNL</strain>
    </source>
</reference>
<dbReference type="InterPro" id="IPR036188">
    <property type="entry name" value="FAD/NAD-bd_sf"/>
</dbReference>
<dbReference type="EMBL" id="CP021255">
    <property type="protein sequence ID" value="AVD70514.1"/>
    <property type="molecule type" value="Genomic_DNA"/>
</dbReference>
<dbReference type="GO" id="GO:0019430">
    <property type="term" value="P:removal of superoxide radicals"/>
    <property type="evidence" value="ECO:0007669"/>
    <property type="project" value="UniProtKB-UniRule"/>
</dbReference>
<evidence type="ECO:0000256" key="2">
    <source>
        <dbReference type="ARBA" id="ARBA00022630"/>
    </source>
</evidence>
<keyword evidence="6 7" id="KW-0676">Redox-active center</keyword>
<dbReference type="InterPro" id="IPR008255">
    <property type="entry name" value="Pyr_nucl-diS_OxRdtase_2_AS"/>
</dbReference>
<dbReference type="EC" id="1.8.1.9" evidence="7"/>
<keyword evidence="2 7" id="KW-0285">Flavoprotein</keyword>
<gene>
    <name evidence="10" type="ORF">CAY53_02675</name>
</gene>
<protein>
    <recommendedName>
        <fullName evidence="7">Thioredoxin reductase</fullName>
        <ecNumber evidence="7">1.8.1.9</ecNumber>
    </recommendedName>
</protein>
<keyword evidence="4 7" id="KW-0560">Oxidoreductase</keyword>